<evidence type="ECO:0000313" key="1">
    <source>
        <dbReference type="EMBL" id="AWX44670.1"/>
    </source>
</evidence>
<sequence>MKKFVLILMLFASYITIKAQNEEKAIRETLQKYIDGSSYNNQALIESAFFEDADLFLSKKDQELWILTPKEYSNLFKDREQGKFNGRVGKILMIDYANNIACAKAEILIPKRDLKFIDIFLLKELEGEWKIISKAATQITQ</sequence>
<evidence type="ECO:0000313" key="2">
    <source>
        <dbReference type="Proteomes" id="UP000248536"/>
    </source>
</evidence>
<protein>
    <recommendedName>
        <fullName evidence="3">Nuclear transport factor 2 family protein</fullName>
    </recommendedName>
</protein>
<gene>
    <name evidence="1" type="ORF">HME9304_01673</name>
</gene>
<dbReference type="Proteomes" id="UP000248536">
    <property type="component" value="Chromosome"/>
</dbReference>
<proteinExistence type="predicted"/>
<dbReference type="OrthoDB" id="9792284at2"/>
<reference evidence="1 2" key="1">
    <citation type="submission" date="2018-06" db="EMBL/GenBank/DDBJ databases">
        <title>Spongiibacterium sp. HME9304 Genome sequencing and assembly.</title>
        <authorList>
            <person name="Kang H."/>
            <person name="Kim H."/>
            <person name="Joh K."/>
        </authorList>
    </citation>
    <scope>NUCLEOTIDE SEQUENCE [LARGE SCALE GENOMIC DNA]</scope>
    <source>
        <strain evidence="1 2">HME9304</strain>
    </source>
</reference>
<dbReference type="Gene3D" id="3.10.450.50">
    <property type="match status" value="1"/>
</dbReference>
<dbReference type="InterPro" id="IPR032710">
    <property type="entry name" value="NTF2-like_dom_sf"/>
</dbReference>
<name>A0A2Z4LSK1_9FLAO</name>
<evidence type="ECO:0008006" key="3">
    <source>
        <dbReference type="Google" id="ProtNLM"/>
    </source>
</evidence>
<dbReference type="InterPro" id="IPR039437">
    <property type="entry name" value="FrzH/put_lumazine-bd"/>
</dbReference>
<dbReference type="SUPFAM" id="SSF54427">
    <property type="entry name" value="NTF2-like"/>
    <property type="match status" value="1"/>
</dbReference>
<organism evidence="1 2">
    <name type="scientific">Flagellimonas maritima</name>
    <dbReference type="NCBI Taxonomy" id="1383885"/>
    <lineage>
        <taxon>Bacteria</taxon>
        <taxon>Pseudomonadati</taxon>
        <taxon>Bacteroidota</taxon>
        <taxon>Flavobacteriia</taxon>
        <taxon>Flavobacteriales</taxon>
        <taxon>Flavobacteriaceae</taxon>
        <taxon>Flagellimonas</taxon>
    </lineage>
</organism>
<dbReference type="Pfam" id="PF12893">
    <property type="entry name" value="Lumazine_bd_2"/>
    <property type="match status" value="1"/>
</dbReference>
<dbReference type="KEGG" id="spon:HME9304_01673"/>
<keyword evidence="2" id="KW-1185">Reference proteome</keyword>
<accession>A0A2Z4LSK1</accession>
<dbReference type="RefSeq" id="WP_112378121.1">
    <property type="nucleotide sequence ID" value="NZ_CP030104.1"/>
</dbReference>
<dbReference type="EMBL" id="CP030104">
    <property type="protein sequence ID" value="AWX44670.1"/>
    <property type="molecule type" value="Genomic_DNA"/>
</dbReference>
<dbReference type="AlphaFoldDB" id="A0A2Z4LSK1"/>